<proteinExistence type="inferred from homology"/>
<dbReference type="InterPro" id="IPR058792">
    <property type="entry name" value="Beta-barrel_RND_2"/>
</dbReference>
<dbReference type="InterPro" id="IPR006143">
    <property type="entry name" value="RND_pump_MFP"/>
</dbReference>
<feature type="domain" description="CusB-like beta-barrel" evidence="4">
    <location>
        <begin position="376"/>
        <end position="452"/>
    </location>
</feature>
<dbReference type="NCBIfam" id="TIGR01730">
    <property type="entry name" value="RND_mfp"/>
    <property type="match status" value="1"/>
</dbReference>
<dbReference type="STRING" id="1802451.A3C82_02185"/>
<evidence type="ECO:0000313" key="6">
    <source>
        <dbReference type="Proteomes" id="UP000176901"/>
    </source>
</evidence>
<name>A0A1G2R1F5_9BACT</name>
<dbReference type="SUPFAM" id="SSF111369">
    <property type="entry name" value="HlyD-like secretion proteins"/>
    <property type="match status" value="2"/>
</dbReference>
<dbReference type="PANTHER" id="PTHR32347:SF23">
    <property type="entry name" value="BLL5650 PROTEIN"/>
    <property type="match status" value="1"/>
</dbReference>
<protein>
    <recommendedName>
        <fullName evidence="4">CusB-like beta-barrel domain-containing protein</fullName>
    </recommendedName>
</protein>
<dbReference type="Gene3D" id="2.40.420.20">
    <property type="match status" value="1"/>
</dbReference>
<dbReference type="GO" id="GO:0016020">
    <property type="term" value="C:membrane"/>
    <property type="evidence" value="ECO:0007669"/>
    <property type="project" value="InterPro"/>
</dbReference>
<dbReference type="Gene3D" id="2.40.50.100">
    <property type="match status" value="2"/>
</dbReference>
<dbReference type="GO" id="GO:0030313">
    <property type="term" value="C:cell envelope"/>
    <property type="evidence" value="ECO:0007669"/>
    <property type="project" value="UniProtKB-SubCell"/>
</dbReference>
<comment type="similarity">
    <text evidence="2">Belongs to the membrane fusion protein (MFP) (TC 8.A.1) family.</text>
</comment>
<evidence type="ECO:0000256" key="1">
    <source>
        <dbReference type="ARBA" id="ARBA00004196"/>
    </source>
</evidence>
<dbReference type="InterPro" id="IPR050465">
    <property type="entry name" value="UPF0194_transport"/>
</dbReference>
<evidence type="ECO:0000256" key="3">
    <source>
        <dbReference type="ARBA" id="ARBA00023054"/>
    </source>
</evidence>
<keyword evidence="3" id="KW-0175">Coiled coil</keyword>
<dbReference type="Gene3D" id="2.40.30.170">
    <property type="match status" value="1"/>
</dbReference>
<accession>A0A1G2R1F5</accession>
<sequence length="518" mass="55771">MKRFLKRPAGVVTLLILLGIAIGAFKLLGGSQGPAYETMVVARHTLVQEVSVTGRVKSAESVDLAFENSGRVAQVLSRIGDRVRLGDFLVRLDDAELLANLAQAQADVKVQETKLQELRRGTRTEELQVQRVKVENAQSAAADAKQSLFNVLQDSYTKTDDAVRNKADQVFSNPRSSSPQLRFSMSDPQLETDIEAARLVLEGKLLSWEASLKALLVGDDFAVILSATQQNLVRAKNFLGDLALAMSGASSDPTISSATLTTWKTDISTARTNVNTAITNAGAAQEKLQTAESSLALERQNLALKEAGSSSEEITAQEAQLAQAQATEGKIQTQLSKTRLRSPIQGVVTKQDAKVGELVSAAVPIVSLISDNDFEIETNVPEADIAKIAVGNAAQITLDAYGRDVVFQAKVVAVDPAEIIIEGVATYKVTLQFFEEDERVKSGMTSNITITSDRRENVLAISQRSLMRKNGDKLVRVLKGKEVAEVLVETGLRGSDGNIEILSGLQEGDVVVISKQGE</sequence>
<dbReference type="Pfam" id="PF25954">
    <property type="entry name" value="Beta-barrel_RND_2"/>
    <property type="match status" value="1"/>
</dbReference>
<dbReference type="AlphaFoldDB" id="A0A1G2R1F5"/>
<comment type="subcellular location">
    <subcellularLocation>
        <location evidence="1">Cell envelope</location>
    </subcellularLocation>
</comment>
<organism evidence="5 6">
    <name type="scientific">Candidatus Wildermuthbacteria bacterium RIFCSPHIGHO2_02_FULL_47_12</name>
    <dbReference type="NCBI Taxonomy" id="1802451"/>
    <lineage>
        <taxon>Bacteria</taxon>
        <taxon>Candidatus Wildermuthiibacteriota</taxon>
    </lineage>
</organism>
<dbReference type="PANTHER" id="PTHR32347">
    <property type="entry name" value="EFFLUX SYSTEM COMPONENT YKNX-RELATED"/>
    <property type="match status" value="1"/>
</dbReference>
<dbReference type="EMBL" id="MHTW01000028">
    <property type="protein sequence ID" value="OHA66660.1"/>
    <property type="molecule type" value="Genomic_DNA"/>
</dbReference>
<evidence type="ECO:0000256" key="2">
    <source>
        <dbReference type="ARBA" id="ARBA00009477"/>
    </source>
</evidence>
<dbReference type="GO" id="GO:0022857">
    <property type="term" value="F:transmembrane transporter activity"/>
    <property type="evidence" value="ECO:0007669"/>
    <property type="project" value="InterPro"/>
</dbReference>
<comment type="caution">
    <text evidence="5">The sequence shown here is derived from an EMBL/GenBank/DDBJ whole genome shotgun (WGS) entry which is preliminary data.</text>
</comment>
<reference evidence="5 6" key="1">
    <citation type="journal article" date="2016" name="Nat. Commun.">
        <title>Thousands of microbial genomes shed light on interconnected biogeochemical processes in an aquifer system.</title>
        <authorList>
            <person name="Anantharaman K."/>
            <person name="Brown C.T."/>
            <person name="Hug L.A."/>
            <person name="Sharon I."/>
            <person name="Castelle C.J."/>
            <person name="Probst A.J."/>
            <person name="Thomas B.C."/>
            <person name="Singh A."/>
            <person name="Wilkins M.J."/>
            <person name="Karaoz U."/>
            <person name="Brodie E.L."/>
            <person name="Williams K.H."/>
            <person name="Hubbard S.S."/>
            <person name="Banfield J.F."/>
        </authorList>
    </citation>
    <scope>NUCLEOTIDE SEQUENCE [LARGE SCALE GENOMIC DNA]</scope>
</reference>
<gene>
    <name evidence="5" type="ORF">A3C82_02185</name>
</gene>
<evidence type="ECO:0000259" key="4">
    <source>
        <dbReference type="Pfam" id="PF25954"/>
    </source>
</evidence>
<dbReference type="Proteomes" id="UP000176901">
    <property type="component" value="Unassembled WGS sequence"/>
</dbReference>
<dbReference type="Gene3D" id="1.10.287.470">
    <property type="entry name" value="Helix hairpin bin"/>
    <property type="match status" value="1"/>
</dbReference>
<evidence type="ECO:0000313" key="5">
    <source>
        <dbReference type="EMBL" id="OHA66660.1"/>
    </source>
</evidence>